<dbReference type="AlphaFoldDB" id="A0A438DTZ5"/>
<dbReference type="Proteomes" id="UP000288805">
    <property type="component" value="Unassembled WGS sequence"/>
</dbReference>
<reference evidence="1 2" key="1">
    <citation type="journal article" date="2018" name="PLoS Genet.">
        <title>Population sequencing reveals clonal diversity and ancestral inbreeding in the grapevine cultivar Chardonnay.</title>
        <authorList>
            <person name="Roach M.J."/>
            <person name="Johnson D.L."/>
            <person name="Bohlmann J."/>
            <person name="van Vuuren H.J."/>
            <person name="Jones S.J."/>
            <person name="Pretorius I.S."/>
            <person name="Schmidt S.A."/>
            <person name="Borneman A.R."/>
        </authorList>
    </citation>
    <scope>NUCLEOTIDE SEQUENCE [LARGE SCALE GENOMIC DNA]</scope>
    <source>
        <strain evidence="2">cv. Chardonnay</strain>
        <tissue evidence="1">Leaf</tissue>
    </source>
</reference>
<evidence type="ECO:0000313" key="2">
    <source>
        <dbReference type="Proteomes" id="UP000288805"/>
    </source>
</evidence>
<name>A0A438DTZ5_VITVI</name>
<organism evidence="1 2">
    <name type="scientific">Vitis vinifera</name>
    <name type="common">Grape</name>
    <dbReference type="NCBI Taxonomy" id="29760"/>
    <lineage>
        <taxon>Eukaryota</taxon>
        <taxon>Viridiplantae</taxon>
        <taxon>Streptophyta</taxon>
        <taxon>Embryophyta</taxon>
        <taxon>Tracheophyta</taxon>
        <taxon>Spermatophyta</taxon>
        <taxon>Magnoliopsida</taxon>
        <taxon>eudicotyledons</taxon>
        <taxon>Gunneridae</taxon>
        <taxon>Pentapetalae</taxon>
        <taxon>rosids</taxon>
        <taxon>Vitales</taxon>
        <taxon>Vitaceae</taxon>
        <taxon>Viteae</taxon>
        <taxon>Vitis</taxon>
    </lineage>
</organism>
<comment type="caution">
    <text evidence="1">The sequence shown here is derived from an EMBL/GenBank/DDBJ whole genome shotgun (WGS) entry which is preliminary data.</text>
</comment>
<protein>
    <submittedName>
        <fullName evidence="1">Uncharacterized protein</fullName>
    </submittedName>
</protein>
<evidence type="ECO:0000313" key="1">
    <source>
        <dbReference type="EMBL" id="RVW38892.1"/>
    </source>
</evidence>
<proteinExistence type="predicted"/>
<accession>A0A438DTZ5</accession>
<gene>
    <name evidence="1" type="ORF">CK203_073593</name>
</gene>
<sequence length="266" mass="30291">MLSMLFDPHIISYEPPKGFLVPKFTMCDGTRDPFDHLLHYWQLMTLDIGNDVLLYKCTFTNDSVRPIDARITLPPIGSNRVILLYGDALVLTLGVSCFDVHKILIDLGNSTNLLQMSAYRQMGQPDHLKCSILSSRGLITIQCYYGTDDEGHMTNVSSLLMTKERSNIEALLHQNVDIFAWSHSDMPGKMTSKVAIQRQIKSMRNHEEEDHLKEKSFSRSKLLKSLCKGAWSQKSKRVNWNHNPIVKRLEAWLKLQDSGTLTRLGG</sequence>
<dbReference type="EMBL" id="QGNW01001499">
    <property type="protein sequence ID" value="RVW38892.1"/>
    <property type="molecule type" value="Genomic_DNA"/>
</dbReference>